<accession>A0ABM9HYT0</accession>
<comment type="similarity">
    <text evidence="9">Belongs to the Dus family. DusA subfamily.</text>
</comment>
<dbReference type="EMBL" id="OX458333">
    <property type="protein sequence ID" value="CAI8776811.1"/>
    <property type="molecule type" value="Genomic_DNA"/>
</dbReference>
<evidence type="ECO:0000256" key="1">
    <source>
        <dbReference type="ARBA" id="ARBA00001917"/>
    </source>
</evidence>
<sequence>MAFKMSEKASRPFKTIQKFSGQINDMSLNQRHRICVAPMMEWTDRHFRYFVRLISRRVLLYTEMVTTSAILHGDRERLLGYHAAEKPLALQLGGSNPTELAACARIAEAYGFDEINLNVGCPSDRVQTGRFGACLMAEPELVAECVAAMAGAVSLPVTVKTRIGIDDRDSYEELAHFVEVVASGGCRTFIIHARKAWLKGLSPKENREIPPLRYDVVERLKNDYPTLEIILNGGVVDLDQAARHLERLDGVMIGRAAYHQPYLLAEADRRFFGDDRPVRTRRQVVEALLPYVEMELRRGVRLQSIARHILGLYHGRPGGRAWRRHLSQYATKPNAGTDVILEAARYCEE</sequence>
<dbReference type="Gene3D" id="3.20.20.70">
    <property type="entry name" value="Aldolase class I"/>
    <property type="match status" value="1"/>
</dbReference>
<keyword evidence="5 9" id="KW-0819">tRNA processing</keyword>
<dbReference type="InterPro" id="IPR001269">
    <property type="entry name" value="DUS_fam"/>
</dbReference>
<keyword evidence="13" id="KW-1185">Reference proteome</keyword>
<dbReference type="NCBIfam" id="TIGR00742">
    <property type="entry name" value="yjbN"/>
    <property type="match status" value="1"/>
</dbReference>
<feature type="binding site" evidence="9">
    <location>
        <position position="91"/>
    </location>
    <ligand>
        <name>FMN</name>
        <dbReference type="ChEBI" id="CHEBI:58210"/>
    </ligand>
</feature>
<dbReference type="NCBIfam" id="NF008774">
    <property type="entry name" value="PRK11815.1"/>
    <property type="match status" value="1"/>
</dbReference>
<keyword evidence="6 9" id="KW-0521">NADP</keyword>
<evidence type="ECO:0000313" key="12">
    <source>
        <dbReference type="EMBL" id="CAI8776811.1"/>
    </source>
</evidence>
<evidence type="ECO:0000256" key="5">
    <source>
        <dbReference type="ARBA" id="ARBA00022694"/>
    </source>
</evidence>
<dbReference type="InterPro" id="IPR035587">
    <property type="entry name" value="DUS-like_FMN-bd"/>
</dbReference>
<gene>
    <name evidence="9 12" type="primary">dusA</name>
    <name evidence="12" type="ORF">MSZNOR_1140</name>
</gene>
<keyword evidence="4 9" id="KW-0288">FMN</keyword>
<dbReference type="Pfam" id="PF01207">
    <property type="entry name" value="Dus"/>
    <property type="match status" value="1"/>
</dbReference>
<dbReference type="CDD" id="cd02801">
    <property type="entry name" value="DUS_like_FMN"/>
    <property type="match status" value="1"/>
</dbReference>
<evidence type="ECO:0000256" key="9">
    <source>
        <dbReference type="HAMAP-Rule" id="MF_02041"/>
    </source>
</evidence>
<organism evidence="12 13">
    <name type="scientific">Methylocaldum szegediense</name>
    <dbReference type="NCBI Taxonomy" id="73780"/>
    <lineage>
        <taxon>Bacteria</taxon>
        <taxon>Pseudomonadati</taxon>
        <taxon>Pseudomonadota</taxon>
        <taxon>Gammaproteobacteria</taxon>
        <taxon>Methylococcales</taxon>
        <taxon>Methylococcaceae</taxon>
        <taxon>Methylocaldum</taxon>
    </lineage>
</organism>
<keyword evidence="3 9" id="KW-0285">Flavoprotein</keyword>
<dbReference type="PANTHER" id="PTHR42907">
    <property type="entry name" value="FMN-LINKED OXIDOREDUCTASES SUPERFAMILY PROTEIN"/>
    <property type="match status" value="1"/>
</dbReference>
<comment type="similarity">
    <text evidence="10">Belongs to the dus family.</text>
</comment>
<comment type="catalytic activity">
    <reaction evidence="9">
        <text>5,6-dihydrouridine(20a) in tRNA + NADP(+) = uridine(20a) in tRNA + NADPH + H(+)</text>
        <dbReference type="Rhea" id="RHEA:53344"/>
        <dbReference type="Rhea" id="RHEA-COMP:13535"/>
        <dbReference type="Rhea" id="RHEA-COMP:13536"/>
        <dbReference type="ChEBI" id="CHEBI:15378"/>
        <dbReference type="ChEBI" id="CHEBI:57783"/>
        <dbReference type="ChEBI" id="CHEBI:58349"/>
        <dbReference type="ChEBI" id="CHEBI:65315"/>
        <dbReference type="ChEBI" id="CHEBI:74443"/>
    </reaction>
</comment>
<feature type="site" description="Interacts with tRNA; defines subfamily-specific binding signature" evidence="9">
    <location>
        <position position="323"/>
    </location>
</feature>
<dbReference type="PROSITE" id="PS01136">
    <property type="entry name" value="UPF0034"/>
    <property type="match status" value="1"/>
</dbReference>
<evidence type="ECO:0000313" key="13">
    <source>
        <dbReference type="Proteomes" id="UP001162030"/>
    </source>
</evidence>
<feature type="active site" description="Proton donor" evidence="9">
    <location>
        <position position="121"/>
    </location>
</feature>
<comment type="catalytic activity">
    <reaction evidence="9">
        <text>5,6-dihydrouridine(20) in tRNA + NADP(+) = uridine(20) in tRNA + NADPH + H(+)</text>
        <dbReference type="Rhea" id="RHEA:53336"/>
        <dbReference type="Rhea" id="RHEA-COMP:13533"/>
        <dbReference type="Rhea" id="RHEA-COMP:13534"/>
        <dbReference type="ChEBI" id="CHEBI:15378"/>
        <dbReference type="ChEBI" id="CHEBI:57783"/>
        <dbReference type="ChEBI" id="CHEBI:58349"/>
        <dbReference type="ChEBI" id="CHEBI:65315"/>
        <dbReference type="ChEBI" id="CHEBI:74443"/>
        <dbReference type="EC" id="1.3.1.91"/>
    </reaction>
</comment>
<evidence type="ECO:0000256" key="8">
    <source>
        <dbReference type="ARBA" id="ARBA00023002"/>
    </source>
</evidence>
<dbReference type="InterPro" id="IPR018517">
    <property type="entry name" value="tRNA_hU_synthase_CS"/>
</dbReference>
<dbReference type="EC" id="1.3.1.91" evidence="9"/>
<keyword evidence="7 9" id="KW-0694">RNA-binding</keyword>
<feature type="site" description="Interacts with tRNA" evidence="9">
    <location>
        <position position="118"/>
    </location>
</feature>
<dbReference type="Proteomes" id="UP001162030">
    <property type="component" value="Chromosome"/>
</dbReference>
<dbReference type="InterPro" id="IPR004653">
    <property type="entry name" value="DusA"/>
</dbReference>
<proteinExistence type="inferred from homology"/>
<dbReference type="PANTHER" id="PTHR42907:SF1">
    <property type="entry name" value="FMN-LINKED OXIDOREDUCTASES SUPERFAMILY PROTEIN"/>
    <property type="match status" value="1"/>
</dbReference>
<keyword evidence="2 9" id="KW-0820">tRNA-binding</keyword>
<feature type="binding site" evidence="9">
    <location>
        <position position="160"/>
    </location>
    <ligand>
        <name>FMN</name>
        <dbReference type="ChEBI" id="CHEBI:58210"/>
    </ligand>
</feature>
<feature type="binding site" evidence="9">
    <location>
        <begin position="232"/>
        <end position="234"/>
    </location>
    <ligand>
        <name>FMN</name>
        <dbReference type="ChEBI" id="CHEBI:58210"/>
    </ligand>
</feature>
<feature type="binding site" evidence="9">
    <location>
        <begin position="38"/>
        <end position="40"/>
    </location>
    <ligand>
        <name>FMN</name>
        <dbReference type="ChEBI" id="CHEBI:58210"/>
    </ligand>
</feature>
<dbReference type="Gene3D" id="1.20.120.1460">
    <property type="match status" value="1"/>
</dbReference>
<feature type="site" description="Interacts with tRNA; defines subfamily-specific binding signature" evidence="9">
    <location>
        <position position="204"/>
    </location>
</feature>
<comment type="cofactor">
    <cofactor evidence="1 9 10">
        <name>FMN</name>
        <dbReference type="ChEBI" id="CHEBI:58210"/>
    </cofactor>
</comment>
<evidence type="ECO:0000256" key="3">
    <source>
        <dbReference type="ARBA" id="ARBA00022630"/>
    </source>
</evidence>
<keyword evidence="8 9" id="KW-0560">Oxidoreductase</keyword>
<dbReference type="PIRSF" id="PIRSF006621">
    <property type="entry name" value="Dus"/>
    <property type="match status" value="1"/>
</dbReference>
<comment type="function">
    <text evidence="9">Catalyzes the synthesis of 5,6-dihydrouridine (D), a modified base found in the D-loop of most tRNAs, via the reduction of the C5-C6 double bond in target uridines. Specifically modifies U20 and U20a in tRNAs.</text>
</comment>
<comment type="catalytic activity">
    <reaction evidence="9">
        <text>5,6-dihydrouridine(20a) in tRNA + NAD(+) = uridine(20a) in tRNA + NADH + H(+)</text>
        <dbReference type="Rhea" id="RHEA:53348"/>
        <dbReference type="Rhea" id="RHEA-COMP:13535"/>
        <dbReference type="Rhea" id="RHEA-COMP:13536"/>
        <dbReference type="ChEBI" id="CHEBI:15378"/>
        <dbReference type="ChEBI" id="CHEBI:57540"/>
        <dbReference type="ChEBI" id="CHEBI:57945"/>
        <dbReference type="ChEBI" id="CHEBI:65315"/>
        <dbReference type="ChEBI" id="CHEBI:74443"/>
    </reaction>
</comment>
<dbReference type="SUPFAM" id="SSF51395">
    <property type="entry name" value="FMN-linked oxidoreductases"/>
    <property type="match status" value="1"/>
</dbReference>
<reference evidence="12 13" key="1">
    <citation type="submission" date="2023-03" db="EMBL/GenBank/DDBJ databases">
        <authorList>
            <person name="Pearce D."/>
        </authorList>
    </citation>
    <scope>NUCLEOTIDE SEQUENCE [LARGE SCALE GENOMIC DNA]</scope>
    <source>
        <strain evidence="12">Msz</strain>
    </source>
</reference>
<dbReference type="InterPro" id="IPR013785">
    <property type="entry name" value="Aldolase_TIM"/>
</dbReference>
<name>A0ABM9HYT0_9GAMM</name>
<dbReference type="HAMAP" id="MF_02041">
    <property type="entry name" value="DusA_subfam"/>
    <property type="match status" value="1"/>
</dbReference>
<evidence type="ECO:0000256" key="6">
    <source>
        <dbReference type="ARBA" id="ARBA00022857"/>
    </source>
</evidence>
<evidence type="ECO:0000256" key="7">
    <source>
        <dbReference type="ARBA" id="ARBA00022884"/>
    </source>
</evidence>
<comment type="catalytic activity">
    <reaction evidence="9">
        <text>5,6-dihydrouridine(20) in tRNA + NAD(+) = uridine(20) in tRNA + NADH + H(+)</text>
        <dbReference type="Rhea" id="RHEA:53340"/>
        <dbReference type="Rhea" id="RHEA-COMP:13533"/>
        <dbReference type="Rhea" id="RHEA-COMP:13534"/>
        <dbReference type="ChEBI" id="CHEBI:15378"/>
        <dbReference type="ChEBI" id="CHEBI:57540"/>
        <dbReference type="ChEBI" id="CHEBI:57945"/>
        <dbReference type="ChEBI" id="CHEBI:65315"/>
        <dbReference type="ChEBI" id="CHEBI:74443"/>
        <dbReference type="EC" id="1.3.1.91"/>
    </reaction>
</comment>
<feature type="binding site" evidence="9">
    <location>
        <position position="192"/>
    </location>
    <ligand>
        <name>FMN</name>
        <dbReference type="ChEBI" id="CHEBI:58210"/>
    </ligand>
</feature>
<feature type="site" description="Interacts with tRNA" evidence="9">
    <location>
        <position position="207"/>
    </location>
</feature>
<feature type="binding site" evidence="9">
    <location>
        <begin position="254"/>
        <end position="255"/>
    </location>
    <ligand>
        <name>FMN</name>
        <dbReference type="ChEBI" id="CHEBI:58210"/>
    </ligand>
</feature>
<evidence type="ECO:0000256" key="10">
    <source>
        <dbReference type="PIRNR" id="PIRNR006621"/>
    </source>
</evidence>
<evidence type="ECO:0000256" key="2">
    <source>
        <dbReference type="ARBA" id="ARBA00022555"/>
    </source>
</evidence>
<feature type="site" description="Interacts with tRNA; defines subfamily-specific binding signature" evidence="9">
    <location>
        <position position="320"/>
    </location>
</feature>
<evidence type="ECO:0000256" key="4">
    <source>
        <dbReference type="ARBA" id="ARBA00022643"/>
    </source>
</evidence>
<feature type="domain" description="DUS-like FMN-binding" evidence="11">
    <location>
        <begin position="36"/>
        <end position="335"/>
    </location>
</feature>
<evidence type="ECO:0000259" key="11">
    <source>
        <dbReference type="Pfam" id="PF01207"/>
    </source>
</evidence>
<protein>
    <recommendedName>
        <fullName evidence="9">tRNA-dihydrouridine(20/20a) synthase</fullName>
        <ecNumber evidence="9">1.3.1.91</ecNumber>
    </recommendedName>
    <alternativeName>
        <fullName evidence="9">U20-specific dihydrouridine synthase</fullName>
        <shortName evidence="9">U20-specific Dus</shortName>
    </alternativeName>
    <alternativeName>
        <fullName evidence="9">tRNA-dihydrouridine synthase A</fullName>
    </alternativeName>
</protein>